<gene>
    <name evidence="2" type="ORF">F5891DRAFT_1202873</name>
</gene>
<evidence type="ECO:0000313" key="3">
    <source>
        <dbReference type="Proteomes" id="UP001195769"/>
    </source>
</evidence>
<organism evidence="2 3">
    <name type="scientific">Suillus fuscotomentosus</name>
    <dbReference type="NCBI Taxonomy" id="1912939"/>
    <lineage>
        <taxon>Eukaryota</taxon>
        <taxon>Fungi</taxon>
        <taxon>Dikarya</taxon>
        <taxon>Basidiomycota</taxon>
        <taxon>Agaricomycotina</taxon>
        <taxon>Agaricomycetes</taxon>
        <taxon>Agaricomycetidae</taxon>
        <taxon>Boletales</taxon>
        <taxon>Suillineae</taxon>
        <taxon>Suillaceae</taxon>
        <taxon>Suillus</taxon>
    </lineage>
</organism>
<evidence type="ECO:0000256" key="1">
    <source>
        <dbReference type="SAM" id="MobiDB-lite"/>
    </source>
</evidence>
<accession>A0AAD4HC37</accession>
<dbReference type="InterPro" id="IPR046521">
    <property type="entry name" value="DUF6698"/>
</dbReference>
<dbReference type="AlphaFoldDB" id="A0AAD4HC37"/>
<evidence type="ECO:0000313" key="2">
    <source>
        <dbReference type="EMBL" id="KAG1884220.1"/>
    </source>
</evidence>
<name>A0AAD4HC37_9AGAM</name>
<proteinExistence type="predicted"/>
<sequence>MSQVEDGSHASMSSQAEGNPQPPASSLAVATSESARQRRKIAQLEEKLQLLESGQAAKQRETNYCVSKGRAIRRIVTLYDTIEDLINENDRRCDSSDDEVTPEQDRLQMGYIALNNALPWFHQKATEMEYDDYMHMLKKLRQGADSARGDDTSKLKSLVADWVNREFKPNPPVDREDKYCRGFVNDACGQLLCPTELDWNNPTVKAGIRDRVEGHIVTEMSWPVFLYQGYTADANNLEEGLFKSRLLVQAFKAIFTSPSSAKEVAGDGDGANIIENNRRAKRDISGKRVKTHVAQIIKMHKVSPRSIAYVACQLRFALSSVTSWRSMDNDFDYVQFWYNVVDFFERAPGRAAQRNVDCLLKWWTRKVFGTSHRAELSDTAKAKMSVNALAMQRAQRDDALFDSD</sequence>
<dbReference type="Pfam" id="PF20414">
    <property type="entry name" value="DUF6698"/>
    <property type="match status" value="1"/>
</dbReference>
<dbReference type="EMBL" id="JABBWK010000437">
    <property type="protein sequence ID" value="KAG1884220.1"/>
    <property type="molecule type" value="Genomic_DNA"/>
</dbReference>
<dbReference type="Proteomes" id="UP001195769">
    <property type="component" value="Unassembled WGS sequence"/>
</dbReference>
<dbReference type="GeneID" id="64663244"/>
<keyword evidence="3" id="KW-1185">Reference proteome</keyword>
<reference evidence="2" key="1">
    <citation type="journal article" date="2020" name="New Phytol.">
        <title>Comparative genomics reveals dynamic genome evolution in host specialist ectomycorrhizal fungi.</title>
        <authorList>
            <person name="Lofgren L.A."/>
            <person name="Nguyen N.H."/>
            <person name="Vilgalys R."/>
            <person name="Ruytinx J."/>
            <person name="Liao H.L."/>
            <person name="Branco S."/>
            <person name="Kuo A."/>
            <person name="LaButti K."/>
            <person name="Lipzen A."/>
            <person name="Andreopoulos W."/>
            <person name="Pangilinan J."/>
            <person name="Riley R."/>
            <person name="Hundley H."/>
            <person name="Na H."/>
            <person name="Barry K."/>
            <person name="Grigoriev I.V."/>
            <person name="Stajich J.E."/>
            <person name="Kennedy P.G."/>
        </authorList>
    </citation>
    <scope>NUCLEOTIDE SEQUENCE</scope>
    <source>
        <strain evidence="2">FC203</strain>
    </source>
</reference>
<feature type="region of interest" description="Disordered" evidence="1">
    <location>
        <begin position="1"/>
        <end position="38"/>
    </location>
</feature>
<feature type="compositionally biased region" description="Polar residues" evidence="1">
    <location>
        <begin position="1"/>
        <end position="18"/>
    </location>
</feature>
<comment type="caution">
    <text evidence="2">The sequence shown here is derived from an EMBL/GenBank/DDBJ whole genome shotgun (WGS) entry which is preliminary data.</text>
</comment>
<dbReference type="RefSeq" id="XP_041216242.1">
    <property type="nucleotide sequence ID" value="XM_041368946.1"/>
</dbReference>
<protein>
    <submittedName>
        <fullName evidence="2">Uncharacterized protein</fullName>
    </submittedName>
</protein>